<feature type="compositionally biased region" description="Polar residues" evidence="1">
    <location>
        <begin position="289"/>
        <end position="299"/>
    </location>
</feature>
<dbReference type="EMBL" id="CP111023">
    <property type="protein sequence ID" value="WAR21244.1"/>
    <property type="molecule type" value="Genomic_DNA"/>
</dbReference>
<dbReference type="Proteomes" id="UP001164746">
    <property type="component" value="Chromosome 12"/>
</dbReference>
<feature type="region of interest" description="Disordered" evidence="1">
    <location>
        <begin position="168"/>
        <end position="230"/>
    </location>
</feature>
<feature type="region of interest" description="Disordered" evidence="1">
    <location>
        <begin position="249"/>
        <end position="321"/>
    </location>
</feature>
<evidence type="ECO:0000313" key="2">
    <source>
        <dbReference type="EMBL" id="WAR21244.1"/>
    </source>
</evidence>
<accession>A0ABY7FK43</accession>
<proteinExistence type="predicted"/>
<name>A0ABY7FK43_MYAAR</name>
<gene>
    <name evidence="2" type="ORF">MAR_015218</name>
</gene>
<feature type="non-terminal residue" evidence="2">
    <location>
        <position position="372"/>
    </location>
</feature>
<feature type="compositionally biased region" description="Polar residues" evidence="1">
    <location>
        <begin position="63"/>
        <end position="103"/>
    </location>
</feature>
<organism evidence="2 3">
    <name type="scientific">Mya arenaria</name>
    <name type="common">Soft-shell clam</name>
    <dbReference type="NCBI Taxonomy" id="6604"/>
    <lineage>
        <taxon>Eukaryota</taxon>
        <taxon>Metazoa</taxon>
        <taxon>Spiralia</taxon>
        <taxon>Lophotrochozoa</taxon>
        <taxon>Mollusca</taxon>
        <taxon>Bivalvia</taxon>
        <taxon>Autobranchia</taxon>
        <taxon>Heteroconchia</taxon>
        <taxon>Euheterodonta</taxon>
        <taxon>Imparidentia</taxon>
        <taxon>Neoheterodontei</taxon>
        <taxon>Myida</taxon>
        <taxon>Myoidea</taxon>
        <taxon>Myidae</taxon>
        <taxon>Mya</taxon>
    </lineage>
</organism>
<feature type="compositionally biased region" description="Polar residues" evidence="1">
    <location>
        <begin position="266"/>
        <end position="280"/>
    </location>
</feature>
<feature type="region of interest" description="Disordered" evidence="1">
    <location>
        <begin position="1"/>
        <end position="108"/>
    </location>
</feature>
<sequence length="372" mass="40826">MSETTPGSQQKRVARADDSSRGNSQQMQSGILYPNTSLSGNRPTNKASETIDENKNIRADSDGYTTMERSTLQETSSQSKLTMRSSFNRDASSYGSALDTSAGSDKLKSNGEYEISKQGRVWCIRDLKTNKLTTLKTIKANEVFFESKELISVDGVFHQLIVHNGKKPKLQIAERSSSSSEDERKPNACDFSSGSKSDDDYSETRTTSNSLPESEEPSRRFQKQPNITRTENAMAYMKAGAGTDLFKEAEETEGSGDNQSDERASKQQNNSRSKPSTGQKRNPGDGGQASPSYNPGSTGDSHDGSTEQPGKPPVTGTGQECDYVNITSTENTTEYDDNASSYRRKDVLTNAAEPFNEFYRGDDSADDRDIIK</sequence>
<evidence type="ECO:0000256" key="1">
    <source>
        <dbReference type="SAM" id="MobiDB-lite"/>
    </source>
</evidence>
<protein>
    <submittedName>
        <fullName evidence="2">Uncharacterized protein</fullName>
    </submittedName>
</protein>
<feature type="compositionally biased region" description="Basic and acidic residues" evidence="1">
    <location>
        <begin position="52"/>
        <end position="61"/>
    </location>
</feature>
<feature type="compositionally biased region" description="Polar residues" evidence="1">
    <location>
        <begin position="1"/>
        <end position="11"/>
    </location>
</feature>
<feature type="compositionally biased region" description="Polar residues" evidence="1">
    <location>
        <begin position="21"/>
        <end position="48"/>
    </location>
</feature>
<keyword evidence="3" id="KW-1185">Reference proteome</keyword>
<evidence type="ECO:0000313" key="3">
    <source>
        <dbReference type="Proteomes" id="UP001164746"/>
    </source>
</evidence>
<reference evidence="2" key="1">
    <citation type="submission" date="2022-11" db="EMBL/GenBank/DDBJ databases">
        <title>Centuries of genome instability and evolution in soft-shell clam transmissible cancer (bioRxiv).</title>
        <authorList>
            <person name="Hart S.F.M."/>
            <person name="Yonemitsu M.A."/>
            <person name="Giersch R.M."/>
            <person name="Beal B.F."/>
            <person name="Arriagada G."/>
            <person name="Davis B.W."/>
            <person name="Ostrander E.A."/>
            <person name="Goff S.P."/>
            <person name="Metzger M.J."/>
        </authorList>
    </citation>
    <scope>NUCLEOTIDE SEQUENCE</scope>
    <source>
        <strain evidence="2">MELC-2E11</strain>
        <tissue evidence="2">Siphon/mantle</tissue>
    </source>
</reference>